<proteinExistence type="predicted"/>
<organism evidence="1 2">
    <name type="scientific">Daedalea quercina L-15889</name>
    <dbReference type="NCBI Taxonomy" id="1314783"/>
    <lineage>
        <taxon>Eukaryota</taxon>
        <taxon>Fungi</taxon>
        <taxon>Dikarya</taxon>
        <taxon>Basidiomycota</taxon>
        <taxon>Agaricomycotina</taxon>
        <taxon>Agaricomycetes</taxon>
        <taxon>Polyporales</taxon>
        <taxon>Fomitopsis</taxon>
    </lineage>
</organism>
<dbReference type="AlphaFoldDB" id="A0A165RMD9"/>
<sequence length="161" mass="17649">MHTICPHMASSEVLSHTLSAPIPRASELYSKKINSSRSSASGGTAHLLVTHMDIHSIDVRLCVSRVRGTSISVMHDPQVRNAGGLRDRSLHVLVLQRNPYRLRILQPLHGARAGGGYEVEVLSEDLRERGLARRDAVLGRDRSEPVGDLEILGELLCEAGY</sequence>
<accession>A0A165RMD9</accession>
<gene>
    <name evidence="1" type="ORF">DAEQUDRAFT_153467</name>
</gene>
<reference evidence="1 2" key="1">
    <citation type="journal article" date="2016" name="Mol. Biol. Evol.">
        <title>Comparative Genomics of Early-Diverging Mushroom-Forming Fungi Provides Insights into the Origins of Lignocellulose Decay Capabilities.</title>
        <authorList>
            <person name="Nagy L.G."/>
            <person name="Riley R."/>
            <person name="Tritt A."/>
            <person name="Adam C."/>
            <person name="Daum C."/>
            <person name="Floudas D."/>
            <person name="Sun H."/>
            <person name="Yadav J.S."/>
            <person name="Pangilinan J."/>
            <person name="Larsson K.H."/>
            <person name="Matsuura K."/>
            <person name="Barry K."/>
            <person name="Labutti K."/>
            <person name="Kuo R."/>
            <person name="Ohm R.A."/>
            <person name="Bhattacharya S.S."/>
            <person name="Shirouzu T."/>
            <person name="Yoshinaga Y."/>
            <person name="Martin F.M."/>
            <person name="Grigoriev I.V."/>
            <person name="Hibbett D.S."/>
        </authorList>
    </citation>
    <scope>NUCLEOTIDE SEQUENCE [LARGE SCALE GENOMIC DNA]</scope>
    <source>
        <strain evidence="1 2">L-15889</strain>
    </source>
</reference>
<evidence type="ECO:0000313" key="1">
    <source>
        <dbReference type="EMBL" id="KZT70947.1"/>
    </source>
</evidence>
<protein>
    <submittedName>
        <fullName evidence="1">Uncharacterized protein</fullName>
    </submittedName>
</protein>
<name>A0A165RMD9_9APHY</name>
<keyword evidence="2" id="KW-1185">Reference proteome</keyword>
<dbReference type="Proteomes" id="UP000076727">
    <property type="component" value="Unassembled WGS sequence"/>
</dbReference>
<dbReference type="EMBL" id="KV429048">
    <property type="protein sequence ID" value="KZT70947.1"/>
    <property type="molecule type" value="Genomic_DNA"/>
</dbReference>
<evidence type="ECO:0000313" key="2">
    <source>
        <dbReference type="Proteomes" id="UP000076727"/>
    </source>
</evidence>